<dbReference type="VEuPathDB" id="TriTrypDB:Tb1125.Tb09.v4.0114"/>
<keyword evidence="1" id="KW-1133">Transmembrane helix</keyword>
<organism evidence="2">
    <name type="scientific">Trypanosoma brucei</name>
    <dbReference type="NCBI Taxonomy" id="5691"/>
    <lineage>
        <taxon>Eukaryota</taxon>
        <taxon>Discoba</taxon>
        <taxon>Euglenozoa</taxon>
        <taxon>Kinetoplastea</taxon>
        <taxon>Metakinetoplastina</taxon>
        <taxon>Trypanosomatida</taxon>
        <taxon>Trypanosomatidae</taxon>
        <taxon>Trypanosoma</taxon>
    </lineage>
</organism>
<feature type="non-terminal residue" evidence="2">
    <location>
        <position position="1"/>
    </location>
</feature>
<accession>M4SXD4</accession>
<keyword evidence="1" id="KW-0472">Membrane</keyword>
<protein>
    <submittedName>
        <fullName evidence="2">Variant surface glycoprotein 3335</fullName>
    </submittedName>
</protein>
<sequence>ICAATLKEQMVSSILELNRDGIRYVGRPQKTTIFISVFVMTFATCAVVVTEDPAVTTANSAVTNFCTSRVYTESITRQLKTWVITAATAAEALASEAQTLALLAAVKQGTNKGPAYAFLSAIAYRRASEAADIAAAVASATIPAIEAINQRQGELGAHYALNKEAATLKPKAHAGGARTSTLIGGTASTGGLCTVTTQTTQHKSETCDPSQPTAASAATIGRSLLKAGKLKLGKSAELMLSVPTIKIVADGNLATQNQWKQTTDTRACEVNGVASRNAATATAGVAIDAMSAEARMATGELEIKEPEPPATGGTGNSNTKNVLIQDASIVAAVLAARRSYKQPPKKVS</sequence>
<reference evidence="2" key="2">
    <citation type="journal article" date="2014" name="Mol. Biochem. Parasitol.">
        <title>Capturing the variant surface glycoprotein repertoire (the VSGnome) of Trypanosoma brucei Lister 427.</title>
        <authorList>
            <person name="Cross G.A."/>
            <person name="Kim H.S."/>
            <person name="Wickstead B."/>
        </authorList>
    </citation>
    <scope>NUCLEOTIDE SEQUENCE</scope>
    <source>
        <strain evidence="2">Lister 427</strain>
    </source>
</reference>
<reference evidence="2" key="1">
    <citation type="submission" date="2013-02" db="EMBL/GenBank/DDBJ databases">
        <authorList>
            <person name="Cross G.A.M."/>
            <person name="Kim H.-S."/>
            <person name="Wickstead B."/>
        </authorList>
    </citation>
    <scope>NUCLEOTIDE SEQUENCE</scope>
    <source>
        <strain evidence="2">Lister 427</strain>
    </source>
</reference>
<evidence type="ECO:0000313" key="2">
    <source>
        <dbReference type="EMBL" id="AGH59372.1"/>
    </source>
</evidence>
<evidence type="ECO:0000256" key="1">
    <source>
        <dbReference type="SAM" id="Phobius"/>
    </source>
</evidence>
<name>M4SXD4_9TRYP</name>
<proteinExistence type="predicted"/>
<dbReference type="EMBL" id="KC611941">
    <property type="protein sequence ID" value="AGH59372.1"/>
    <property type="molecule type" value="Genomic_DNA"/>
</dbReference>
<keyword evidence="1" id="KW-0812">Transmembrane</keyword>
<feature type="transmembrane region" description="Helical" evidence="1">
    <location>
        <begin position="32"/>
        <end position="50"/>
    </location>
</feature>
<dbReference type="AlphaFoldDB" id="M4SXD4"/>
<dbReference type="VEuPathDB" id="TriTrypDB:Tb09.v4.0114"/>
<dbReference type="VEuPathDB" id="TriTrypDB:Tb427_000578100"/>